<dbReference type="PANTHER" id="PTHR45766">
    <property type="entry name" value="DNA ANNEALING HELICASE AND ENDONUCLEASE ZRANB3 FAMILY MEMBER"/>
    <property type="match status" value="1"/>
</dbReference>
<dbReference type="Pfam" id="PF00176">
    <property type="entry name" value="SNF2-rel_dom"/>
    <property type="match status" value="1"/>
</dbReference>
<evidence type="ECO:0000256" key="1">
    <source>
        <dbReference type="ARBA" id="ARBA00022801"/>
    </source>
</evidence>
<dbReference type="SMART" id="SM00487">
    <property type="entry name" value="DEXDc"/>
    <property type="match status" value="1"/>
</dbReference>
<dbReference type="AlphaFoldDB" id="A0A543Q1M5"/>
<dbReference type="GO" id="GO:0004386">
    <property type="term" value="F:helicase activity"/>
    <property type="evidence" value="ECO:0007669"/>
    <property type="project" value="UniProtKB-KW"/>
</dbReference>
<feature type="domain" description="Helicase ATP-binding" evidence="3">
    <location>
        <begin position="141"/>
        <end position="295"/>
    </location>
</feature>
<keyword evidence="4" id="KW-0547">Nucleotide-binding</keyword>
<dbReference type="EC" id="3.6.4.-" evidence="4"/>
<dbReference type="GO" id="GO:0006281">
    <property type="term" value="P:DNA repair"/>
    <property type="evidence" value="ECO:0007669"/>
    <property type="project" value="TreeGrafter"/>
</dbReference>
<dbReference type="GO" id="GO:0016787">
    <property type="term" value="F:hydrolase activity"/>
    <property type="evidence" value="ECO:0007669"/>
    <property type="project" value="UniProtKB-KW"/>
</dbReference>
<dbReference type="CDD" id="cd18793">
    <property type="entry name" value="SF2_C_SNF"/>
    <property type="match status" value="1"/>
</dbReference>
<evidence type="ECO:0000259" key="3">
    <source>
        <dbReference type="PROSITE" id="PS51192"/>
    </source>
</evidence>
<comment type="caution">
    <text evidence="4">The sequence shown here is derived from an EMBL/GenBank/DDBJ whole genome shotgun (WGS) entry which is preliminary data.</text>
</comment>
<dbReference type="PROSITE" id="PS51192">
    <property type="entry name" value="HELICASE_ATP_BIND_1"/>
    <property type="match status" value="1"/>
</dbReference>
<dbReference type="EMBL" id="SZUV01000001">
    <property type="protein sequence ID" value="TQN50223.1"/>
    <property type="molecule type" value="Genomic_DNA"/>
</dbReference>
<dbReference type="Proteomes" id="UP000315403">
    <property type="component" value="Unassembled WGS sequence"/>
</dbReference>
<keyword evidence="4" id="KW-0347">Helicase</keyword>
<dbReference type="Gene3D" id="3.40.50.300">
    <property type="entry name" value="P-loop containing nucleotide triphosphate hydrolases"/>
    <property type="match status" value="1"/>
</dbReference>
<evidence type="ECO:0000313" key="5">
    <source>
        <dbReference type="Proteomes" id="UP000315403"/>
    </source>
</evidence>
<keyword evidence="1 4" id="KW-0378">Hydrolase</keyword>
<reference evidence="4 5" key="1">
    <citation type="submission" date="2019-03" db="EMBL/GenBank/DDBJ databases">
        <title>New insights into Acidothiobacillus thiooxidans sulfur metabolism through coupled gene expression, solution geochemistry, microscopy and spectroscopy analyses.</title>
        <authorList>
            <person name="Camacho D."/>
            <person name="Frazao R."/>
            <person name="Fouillen A."/>
            <person name="Nanci A."/>
            <person name="Lang B.F."/>
            <person name="Apte S.C."/>
            <person name="Baron C."/>
            <person name="Warren L.A."/>
        </authorList>
    </citation>
    <scope>NUCLEOTIDE SEQUENCE [LARGE SCALE GENOMIC DNA]</scope>
    <source>
        <strain evidence="4 5">ATCC 19377</strain>
    </source>
</reference>
<dbReference type="InterPro" id="IPR049730">
    <property type="entry name" value="SNF2/RAD54-like_C"/>
</dbReference>
<evidence type="ECO:0000313" key="4">
    <source>
        <dbReference type="EMBL" id="TQN50223.1"/>
    </source>
</evidence>
<evidence type="ECO:0000256" key="2">
    <source>
        <dbReference type="SAM" id="MobiDB-lite"/>
    </source>
</evidence>
<dbReference type="SUPFAM" id="SSF52540">
    <property type="entry name" value="P-loop containing nucleoside triphosphate hydrolases"/>
    <property type="match status" value="2"/>
</dbReference>
<protein>
    <submittedName>
        <fullName evidence="4">Putative ATP-dependent helicase</fullName>
        <ecNumber evidence="4">3.6.4.-</ecNumber>
    </submittedName>
</protein>
<dbReference type="InterPro" id="IPR014001">
    <property type="entry name" value="Helicase_ATP-bd"/>
</dbReference>
<name>A0A543Q1M5_ACITH</name>
<dbReference type="InterPro" id="IPR027417">
    <property type="entry name" value="P-loop_NTPase"/>
</dbReference>
<proteinExistence type="predicted"/>
<accession>A0A543Q1M5</accession>
<dbReference type="Gene3D" id="3.40.50.10810">
    <property type="entry name" value="Tandem AAA-ATPase domain"/>
    <property type="match status" value="1"/>
</dbReference>
<organism evidence="4 5">
    <name type="scientific">Acidithiobacillus thiooxidans ATCC 19377</name>
    <dbReference type="NCBI Taxonomy" id="637390"/>
    <lineage>
        <taxon>Bacteria</taxon>
        <taxon>Pseudomonadati</taxon>
        <taxon>Pseudomonadota</taxon>
        <taxon>Acidithiobacillia</taxon>
        <taxon>Acidithiobacillales</taxon>
        <taxon>Acidithiobacillaceae</taxon>
        <taxon>Acidithiobacillus</taxon>
    </lineage>
</organism>
<feature type="compositionally biased region" description="Basic residues" evidence="2">
    <location>
        <begin position="579"/>
        <end position="589"/>
    </location>
</feature>
<dbReference type="InterPro" id="IPR000330">
    <property type="entry name" value="SNF2_N"/>
</dbReference>
<dbReference type="PANTHER" id="PTHR45766:SF6">
    <property type="entry name" value="SWI_SNF-RELATED MATRIX-ASSOCIATED ACTIN-DEPENDENT REGULATOR OF CHROMATIN SUBFAMILY A-LIKE PROTEIN 1"/>
    <property type="match status" value="1"/>
</dbReference>
<gene>
    <name evidence="4" type="ORF">DLNHIDIE_00076</name>
</gene>
<dbReference type="InterPro" id="IPR038718">
    <property type="entry name" value="SNF2-like_sf"/>
</dbReference>
<keyword evidence="4" id="KW-0067">ATP-binding</keyword>
<dbReference type="GO" id="GO:0005524">
    <property type="term" value="F:ATP binding"/>
    <property type="evidence" value="ECO:0007669"/>
    <property type="project" value="InterPro"/>
</dbReference>
<sequence length="603" mass="67356">MGKTSCHGFAEQRLALMAEATRTYGVCRYVSDGTRHQWSLEGIEPHVAIRLKQLFPKIPKQSAGPFLLPADLISAADIDWFMSRYPLRISAADRRQLEIDKTGFVERQDHLENILLPTFKADAMTGLREGQQLRNYQAQAVEVLRYRKSLLLGDEGGLGKTFVAAAFLCSVPGTLPAAVVCDAHMQIQWLEKVTGFTHLRVHCIQKTRPYALPPADVYVFRISQIMGWADIFATDFFRTVVYDEPQSLRTGASTAKGAAAKVLTQHTEYHLGLTATPIYNYGVEMWNVMRFIDETVLGEYDDFMREWADSYGRIAHPKALGSYLREQHVLLRRLKSDVGQELPKVSRIIEYVDYDEKAVRSVEDLAMALAIKATTGSFTERGSAVRELDIMVRQATGVAKAKAVAQFARLLVEAGESVLLVGWHRAVYAIWQEALSDLEPAMYTGSESAAKKNHEKDRFLNGETSVLIMSLRSGAGLDGLQHRCSVVVFGELDWSPGIHQQVIWRVDREGQQSPVTVFFLVVEDGSDGPIMEILGLKASEAHQIVDPFTGPESTDRDTARFQALVQRYLNRSSGAQKNVQKKAGVKPHTKALEQQDLQQLLDG</sequence>
<dbReference type="GO" id="GO:0031297">
    <property type="term" value="P:replication fork processing"/>
    <property type="evidence" value="ECO:0007669"/>
    <property type="project" value="TreeGrafter"/>
</dbReference>
<feature type="region of interest" description="Disordered" evidence="2">
    <location>
        <begin position="576"/>
        <end position="595"/>
    </location>
</feature>